<evidence type="ECO:0000256" key="1">
    <source>
        <dbReference type="ARBA" id="ARBA00004651"/>
    </source>
</evidence>
<dbReference type="Gene3D" id="1.20.1250.20">
    <property type="entry name" value="MFS general substrate transporter like domains"/>
    <property type="match status" value="2"/>
</dbReference>
<accession>A0ABQ6JV89</accession>
<feature type="region of interest" description="Disordered" evidence="6">
    <location>
        <begin position="173"/>
        <end position="253"/>
    </location>
</feature>
<dbReference type="Proteomes" id="UP001157069">
    <property type="component" value="Unassembled WGS sequence"/>
</dbReference>
<comment type="subcellular location">
    <subcellularLocation>
        <location evidence="1">Cell membrane</location>
        <topology evidence="1">Multi-pass membrane protein</topology>
    </subcellularLocation>
</comment>
<dbReference type="PANTHER" id="PTHR43124">
    <property type="entry name" value="PURINE EFFLUX PUMP PBUE"/>
    <property type="match status" value="1"/>
</dbReference>
<evidence type="ECO:0000256" key="3">
    <source>
        <dbReference type="ARBA" id="ARBA00022692"/>
    </source>
</evidence>
<evidence type="ECO:0000256" key="7">
    <source>
        <dbReference type="SAM" id="Phobius"/>
    </source>
</evidence>
<dbReference type="InterPro" id="IPR036259">
    <property type="entry name" value="MFS_trans_sf"/>
</dbReference>
<proteinExistence type="predicted"/>
<reference evidence="10" key="1">
    <citation type="journal article" date="2019" name="Int. J. Syst. Evol. Microbiol.">
        <title>The Global Catalogue of Microorganisms (GCM) 10K type strain sequencing project: providing services to taxonomists for standard genome sequencing and annotation.</title>
        <authorList>
            <consortium name="The Broad Institute Genomics Platform"/>
            <consortium name="The Broad Institute Genome Sequencing Center for Infectious Disease"/>
            <person name="Wu L."/>
            <person name="Ma J."/>
        </authorList>
    </citation>
    <scope>NUCLEOTIDE SEQUENCE [LARGE SCALE GENOMIC DNA]</scope>
    <source>
        <strain evidence="10">NBRC 108755</strain>
    </source>
</reference>
<gene>
    <name evidence="9" type="ORF">GCM10025869_26370</name>
</gene>
<feature type="transmembrane region" description="Helical" evidence="7">
    <location>
        <begin position="275"/>
        <end position="296"/>
    </location>
</feature>
<feature type="transmembrane region" description="Helical" evidence="7">
    <location>
        <begin position="316"/>
        <end position="337"/>
    </location>
</feature>
<dbReference type="PROSITE" id="PS50850">
    <property type="entry name" value="MFS"/>
    <property type="match status" value="1"/>
</dbReference>
<comment type="caution">
    <text evidence="9">The sequence shown here is derived from an EMBL/GenBank/DDBJ whole genome shotgun (WGS) entry which is preliminary data.</text>
</comment>
<keyword evidence="3 7" id="KW-0812">Transmembrane</keyword>
<evidence type="ECO:0000259" key="8">
    <source>
        <dbReference type="PROSITE" id="PS50850"/>
    </source>
</evidence>
<feature type="domain" description="Major facilitator superfamily (MFS) profile" evidence="8">
    <location>
        <begin position="1"/>
        <end position="377"/>
    </location>
</feature>
<feature type="transmembrane region" description="Helical" evidence="7">
    <location>
        <begin position="145"/>
        <end position="165"/>
    </location>
</feature>
<feature type="compositionally biased region" description="Low complexity" evidence="6">
    <location>
        <begin position="200"/>
        <end position="211"/>
    </location>
</feature>
<evidence type="ECO:0000313" key="10">
    <source>
        <dbReference type="Proteomes" id="UP001157069"/>
    </source>
</evidence>
<keyword evidence="2" id="KW-1003">Cell membrane</keyword>
<dbReference type="SUPFAM" id="SSF103473">
    <property type="entry name" value="MFS general substrate transporter"/>
    <property type="match status" value="2"/>
</dbReference>
<dbReference type="InterPro" id="IPR011701">
    <property type="entry name" value="MFS"/>
</dbReference>
<evidence type="ECO:0000256" key="4">
    <source>
        <dbReference type="ARBA" id="ARBA00022989"/>
    </source>
</evidence>
<dbReference type="InterPro" id="IPR050189">
    <property type="entry name" value="MFS_Efflux_Transporters"/>
</dbReference>
<organism evidence="9 10">
    <name type="scientific">Homoserinibacter gongjuensis</name>
    <dbReference type="NCBI Taxonomy" id="1162968"/>
    <lineage>
        <taxon>Bacteria</taxon>
        <taxon>Bacillati</taxon>
        <taxon>Actinomycetota</taxon>
        <taxon>Actinomycetes</taxon>
        <taxon>Micrococcales</taxon>
        <taxon>Microbacteriaceae</taxon>
        <taxon>Homoserinibacter</taxon>
    </lineage>
</organism>
<feature type="transmembrane region" description="Helical" evidence="7">
    <location>
        <begin position="23"/>
        <end position="50"/>
    </location>
</feature>
<protein>
    <recommendedName>
        <fullName evidence="8">Major facilitator superfamily (MFS) profile domain-containing protein</fullName>
    </recommendedName>
</protein>
<dbReference type="Pfam" id="PF07690">
    <property type="entry name" value="MFS_1"/>
    <property type="match status" value="1"/>
</dbReference>
<dbReference type="InterPro" id="IPR020846">
    <property type="entry name" value="MFS_dom"/>
</dbReference>
<feature type="transmembrane region" description="Helical" evidence="7">
    <location>
        <begin position="57"/>
        <end position="76"/>
    </location>
</feature>
<feature type="transmembrane region" description="Helical" evidence="7">
    <location>
        <begin position="82"/>
        <end position="104"/>
    </location>
</feature>
<keyword evidence="5 7" id="KW-0472">Membrane</keyword>
<dbReference type="CDD" id="cd17324">
    <property type="entry name" value="MFS_NepI_like"/>
    <property type="match status" value="1"/>
</dbReference>
<dbReference type="EMBL" id="BSVA01000001">
    <property type="protein sequence ID" value="GMA92108.1"/>
    <property type="molecule type" value="Genomic_DNA"/>
</dbReference>
<feature type="transmembrane region" description="Helical" evidence="7">
    <location>
        <begin position="344"/>
        <end position="363"/>
    </location>
</feature>
<keyword evidence="4 7" id="KW-1133">Transmembrane helix</keyword>
<feature type="transmembrane region" description="Helical" evidence="7">
    <location>
        <begin position="116"/>
        <end position="139"/>
    </location>
</feature>
<feature type="compositionally biased region" description="Basic and acidic residues" evidence="6">
    <location>
        <begin position="213"/>
        <end position="223"/>
    </location>
</feature>
<evidence type="ECO:0000256" key="5">
    <source>
        <dbReference type="ARBA" id="ARBA00023136"/>
    </source>
</evidence>
<evidence type="ECO:0000256" key="6">
    <source>
        <dbReference type="SAM" id="MobiDB-lite"/>
    </source>
</evidence>
<name>A0ABQ6JV89_9MICO</name>
<keyword evidence="10" id="KW-1185">Reference proteome</keyword>
<dbReference type="PANTHER" id="PTHR43124:SF3">
    <property type="entry name" value="CHLORAMPHENICOL EFFLUX PUMP RV0191"/>
    <property type="match status" value="1"/>
</dbReference>
<evidence type="ECO:0000313" key="9">
    <source>
        <dbReference type="EMBL" id="GMA92108.1"/>
    </source>
</evidence>
<evidence type="ECO:0000256" key="2">
    <source>
        <dbReference type="ARBA" id="ARBA00022475"/>
    </source>
</evidence>
<sequence>MGLLPQIAHDLLPSAWTTSPDDAIAQAGVVIGAYALGVVVGAPTIAIFAARMPRRSILLGLAVLFTLGTVASALAPNFALVVLFRFLAALPHGAYFGIAALVAASLMGPGKRGQGVALVLSGLTVANVVGVPLITFLGQQAGWRAAYLVVAAIFAASVLAIRLTVPKQPGIRMRPRVASSVRSPARPSGSRCSPARWALPASSPSTATSPPHDGGHPAADRRGAVGARGARARHDARQPGRRLGGGSRRTPGALRELRGIRGHAARARAHRAGALGLFVFLFGVGAAAAALSPAIQTRLMDVAGESQTLAAAVNHSALNIGNALGAFLGGAVIAAGWGYLAPTWVGLLMCVPGVALALAGAAVSRRVPPPAIRSSPR</sequence>